<accession>A0A2C9NU70</accession>
<dbReference type="AlphaFoldDB" id="A0A2C9NU70"/>
<dbReference type="InterPro" id="IPR029044">
    <property type="entry name" value="Nucleotide-diphossugar_trans"/>
</dbReference>
<dbReference type="Gene3D" id="3.90.550.10">
    <property type="entry name" value="Spore Coat Polysaccharide Biosynthesis Protein SpsA, Chain A"/>
    <property type="match status" value="1"/>
</dbReference>
<keyword evidence="3" id="KW-0479">Metal-binding</keyword>
<name>A0A2C9NU70_SALET</name>
<dbReference type="GO" id="GO:0046872">
    <property type="term" value="F:metal ion binding"/>
    <property type="evidence" value="ECO:0007669"/>
    <property type="project" value="UniProtKB-KW"/>
</dbReference>
<proteinExistence type="predicted"/>
<keyword evidence="2 4" id="KW-0808">Transferase</keyword>
<dbReference type="Proteomes" id="UP000197157">
    <property type="component" value="Chromosome"/>
</dbReference>
<keyword evidence="1 4" id="KW-0328">Glycosyltransferase</keyword>
<evidence type="ECO:0000313" key="4">
    <source>
        <dbReference type="EMBL" id="ASG14568.1"/>
    </source>
</evidence>
<organism evidence="4 5">
    <name type="scientific">Salmonella enterica subsp. enterica serovar Macclesfield str. S-1643</name>
    <dbReference type="NCBI Taxonomy" id="1242107"/>
    <lineage>
        <taxon>Bacteria</taxon>
        <taxon>Pseudomonadati</taxon>
        <taxon>Pseudomonadota</taxon>
        <taxon>Gammaproteobacteria</taxon>
        <taxon>Enterobacterales</taxon>
        <taxon>Enterobacteriaceae</taxon>
        <taxon>Salmonella</taxon>
    </lineage>
</organism>
<evidence type="ECO:0000256" key="3">
    <source>
        <dbReference type="ARBA" id="ARBA00022723"/>
    </source>
</evidence>
<dbReference type="Pfam" id="PF01501">
    <property type="entry name" value="Glyco_transf_8"/>
    <property type="match status" value="1"/>
</dbReference>
<dbReference type="GO" id="GO:0016757">
    <property type="term" value="F:glycosyltransferase activity"/>
    <property type="evidence" value="ECO:0007669"/>
    <property type="project" value="UniProtKB-KW"/>
</dbReference>
<evidence type="ECO:0000256" key="1">
    <source>
        <dbReference type="ARBA" id="ARBA00022676"/>
    </source>
</evidence>
<gene>
    <name evidence="4" type="ORF">LFZ25_00595</name>
</gene>
<protein>
    <submittedName>
        <fullName evidence="4">Lipopolysaccharide 1,3-galactosyltransferase</fullName>
    </submittedName>
</protein>
<dbReference type="InterPro" id="IPR002495">
    <property type="entry name" value="Glyco_trans_8"/>
</dbReference>
<dbReference type="InterPro" id="IPR050748">
    <property type="entry name" value="Glycosyltrans_8_dom-fam"/>
</dbReference>
<dbReference type="SUPFAM" id="SSF53448">
    <property type="entry name" value="Nucleotide-diphospho-sugar transferases"/>
    <property type="match status" value="1"/>
</dbReference>
<sequence length="334" mass="38900">MSETRIDRMSDIKNYISNQKNIIQHDDFFGRRLDIALCFDHGFIMPAGVAIYSIIENNKDIDLHFHLLISGVSEYDLLPFLELKQPNVSITAYHINNNFDINPETLILGIPLSTCLRFLIPDVINKGISKILYLDCDIICHGSLSELIDINFEGEIAGVILDSPDMQKRVKQLNYGVDFNGYFNAGVMVINNDEWRKNNVTQESLSMINCGKIFRYADQDVLNILLNGKVKYLQRKFNNKTTLSVNFDAEAKNIDNTIIMHYVTPNKPWYKIFKARYFDRYFNESPWKNNRRFLSPSPSEIRLKAKREMSGKNYSIGLYYDFCYLISKVFRLRF</sequence>
<dbReference type="CDD" id="cd04194">
    <property type="entry name" value="GT8_A4GalT_like"/>
    <property type="match status" value="1"/>
</dbReference>
<dbReference type="PANTHER" id="PTHR13778">
    <property type="entry name" value="GLYCOSYLTRANSFERASE 8 DOMAIN-CONTAINING PROTEIN"/>
    <property type="match status" value="1"/>
</dbReference>
<reference evidence="4 5" key="1">
    <citation type="submission" date="2017-06" db="EMBL/GenBank/DDBJ databases">
        <title>Salmonella reference genomes for public health.</title>
        <authorList>
            <person name="Robertson J."/>
            <person name="Yoshida C."/>
            <person name="Gurnik S."/>
            <person name="Nash J."/>
        </authorList>
    </citation>
    <scope>NUCLEOTIDE SEQUENCE [LARGE SCALE GENOMIC DNA]</scope>
    <source>
        <strain evidence="4 5">S-1643</strain>
    </source>
</reference>
<dbReference type="EMBL" id="CP022117">
    <property type="protein sequence ID" value="ASG14568.1"/>
    <property type="molecule type" value="Genomic_DNA"/>
</dbReference>
<evidence type="ECO:0000256" key="2">
    <source>
        <dbReference type="ARBA" id="ARBA00022679"/>
    </source>
</evidence>
<dbReference type="PANTHER" id="PTHR13778:SF47">
    <property type="entry name" value="LIPOPOLYSACCHARIDE 1,3-GALACTOSYLTRANSFERASE"/>
    <property type="match status" value="1"/>
</dbReference>
<evidence type="ECO:0000313" key="5">
    <source>
        <dbReference type="Proteomes" id="UP000197157"/>
    </source>
</evidence>